<keyword evidence="3" id="KW-1185">Reference proteome</keyword>
<dbReference type="Pfam" id="PF02195">
    <property type="entry name" value="ParB_N"/>
    <property type="match status" value="1"/>
</dbReference>
<dbReference type="InterPro" id="IPR050336">
    <property type="entry name" value="Chromosome_partition/occlusion"/>
</dbReference>
<dbReference type="CDD" id="cd16409">
    <property type="entry name" value="ParB_N_like"/>
    <property type="match status" value="1"/>
</dbReference>
<dbReference type="SUPFAM" id="SSF110849">
    <property type="entry name" value="ParB/Sulfiredoxin"/>
    <property type="match status" value="1"/>
</dbReference>
<dbReference type="Proteomes" id="UP001555786">
    <property type="component" value="Unassembled WGS sequence"/>
</dbReference>
<sequence>MPETVVQKIPLSLIDASDRLRPIDESWALAISESMAERGLLEPIVVRTDGASYILTAGGHRYRAAELLGWETIDAIVREMSPNEARLAEIDENLMRRELDPLDKAVFLAERKEIYLELHPETGHGKKKGKSNQHVRKDAESASFLPFADEVAEKVGMSKRNVALYCQIAAGLSSEIVALIRNTPLASNLGMLKTFSAYPAEQQLAAASRFATGEVKTLAGANGRTERTDWEKTLQQWTDTWSNRMPPDIRRRFLAFVGVTPAEVEQIVNPRGAKAKAA</sequence>
<comment type="caution">
    <text evidence="2">The sequence shown here is derived from an EMBL/GenBank/DDBJ whole genome shotgun (WGS) entry which is preliminary data.</text>
</comment>
<dbReference type="InterPro" id="IPR003115">
    <property type="entry name" value="ParB_N"/>
</dbReference>
<dbReference type="PANTHER" id="PTHR33375">
    <property type="entry name" value="CHROMOSOME-PARTITIONING PROTEIN PARB-RELATED"/>
    <property type="match status" value="1"/>
</dbReference>
<evidence type="ECO:0000313" key="2">
    <source>
        <dbReference type="EMBL" id="MEW9304748.1"/>
    </source>
</evidence>
<dbReference type="Gene3D" id="3.90.1530.30">
    <property type="match status" value="1"/>
</dbReference>
<dbReference type="SMART" id="SM00470">
    <property type="entry name" value="ParB"/>
    <property type="match status" value="1"/>
</dbReference>
<name>A0ABV3PHP4_9HYPH</name>
<dbReference type="InterPro" id="IPR036086">
    <property type="entry name" value="ParB/Sulfiredoxin_sf"/>
</dbReference>
<proteinExistence type="predicted"/>
<feature type="domain" description="ParB-like N-terminal" evidence="1">
    <location>
        <begin position="7"/>
        <end position="94"/>
    </location>
</feature>
<dbReference type="Gene3D" id="1.10.10.2830">
    <property type="match status" value="1"/>
</dbReference>
<reference evidence="2 3" key="1">
    <citation type="submission" date="2024-07" db="EMBL/GenBank/DDBJ databases">
        <title>Description of Labrys sedimenti sp. nov., isolated from a diclofenac-degrading enrichment culture.</title>
        <authorList>
            <person name="Tancsics A."/>
            <person name="Csepanyi A."/>
        </authorList>
    </citation>
    <scope>NUCLEOTIDE SEQUENCE [LARGE SCALE GENOMIC DNA]</scope>
    <source>
        <strain evidence="2 3">LMG 23578</strain>
    </source>
</reference>
<dbReference type="PANTHER" id="PTHR33375:SF1">
    <property type="entry name" value="CHROMOSOME-PARTITIONING PROTEIN PARB-RELATED"/>
    <property type="match status" value="1"/>
</dbReference>
<evidence type="ECO:0000259" key="1">
    <source>
        <dbReference type="SMART" id="SM00470"/>
    </source>
</evidence>
<accession>A0ABV3PHP4</accession>
<dbReference type="SUPFAM" id="SSF109709">
    <property type="entry name" value="KorB DNA-binding domain-like"/>
    <property type="match status" value="1"/>
</dbReference>
<gene>
    <name evidence="2" type="ORF">ABXS05_04320</name>
</gene>
<dbReference type="RefSeq" id="WP_367623054.1">
    <property type="nucleotide sequence ID" value="NZ_JBFNQD010000001.1"/>
</dbReference>
<dbReference type="EMBL" id="JBFNQD010000001">
    <property type="protein sequence ID" value="MEW9304748.1"/>
    <property type="molecule type" value="Genomic_DNA"/>
</dbReference>
<protein>
    <submittedName>
        <fullName evidence="2">ParB N-terminal domain-containing protein</fullName>
    </submittedName>
</protein>
<organism evidence="2 3">
    <name type="scientific">Labrys neptuniae</name>
    <dbReference type="NCBI Taxonomy" id="376174"/>
    <lineage>
        <taxon>Bacteria</taxon>
        <taxon>Pseudomonadati</taxon>
        <taxon>Pseudomonadota</taxon>
        <taxon>Alphaproteobacteria</taxon>
        <taxon>Hyphomicrobiales</taxon>
        <taxon>Xanthobacteraceae</taxon>
        <taxon>Labrys</taxon>
    </lineage>
</organism>
<evidence type="ECO:0000313" key="3">
    <source>
        <dbReference type="Proteomes" id="UP001555786"/>
    </source>
</evidence>